<dbReference type="EMBL" id="CACRUE010000044">
    <property type="protein sequence ID" value="VYU50158.1"/>
    <property type="molecule type" value="Genomic_DNA"/>
</dbReference>
<dbReference type="GO" id="GO:0005737">
    <property type="term" value="C:cytoplasm"/>
    <property type="evidence" value="ECO:0007669"/>
    <property type="project" value="UniProtKB-SubCell"/>
</dbReference>
<feature type="site" description="Involved in the stabilization of negative charge on the oxyanion by the formation of the oxyanion hole" evidence="10">
    <location>
        <position position="115"/>
    </location>
</feature>
<comment type="subcellular location">
    <subcellularLocation>
        <location evidence="10">Cytoplasm</location>
    </subcellularLocation>
</comment>
<dbReference type="Pfam" id="PF01960">
    <property type="entry name" value="ArgJ"/>
    <property type="match status" value="1"/>
</dbReference>
<comment type="pathway">
    <text evidence="10">Amino-acid biosynthesis; L-arginine biosynthesis; N(2)-acetyl-L-ornithine from L-glutamate: step 1/4.</text>
</comment>
<evidence type="ECO:0000256" key="6">
    <source>
        <dbReference type="ARBA" id="ARBA00022813"/>
    </source>
</evidence>
<dbReference type="UniPathway" id="UPA00068">
    <property type="reaction ID" value="UER00106"/>
</dbReference>
<keyword evidence="6 10" id="KW-0068">Autocatalytic cleavage</keyword>
<dbReference type="AlphaFoldDB" id="A0A6N3FDH0"/>
<feature type="binding site" evidence="10">
    <location>
        <position position="274"/>
    </location>
    <ligand>
        <name>substrate</name>
    </ligand>
</feature>
<feature type="binding site" evidence="10">
    <location>
        <position position="400"/>
    </location>
    <ligand>
        <name>substrate</name>
    </ligand>
</feature>
<protein>
    <recommendedName>
        <fullName evidence="10">Arginine biosynthesis bifunctional protein ArgJ</fullName>
    </recommendedName>
    <domain>
        <recommendedName>
            <fullName evidence="10">Glutamate N-acetyltransferase</fullName>
            <ecNumber evidence="10">2.3.1.35</ecNumber>
        </recommendedName>
        <alternativeName>
            <fullName evidence="10">Ornithine acetyltransferase</fullName>
            <shortName evidence="10">OATase</shortName>
        </alternativeName>
        <alternativeName>
            <fullName evidence="10">Ornithine transacetylase</fullName>
        </alternativeName>
    </domain>
    <domain>
        <recommendedName>
            <fullName evidence="10">Amino-acid acetyltransferase</fullName>
            <ecNumber evidence="10">2.3.1.1</ecNumber>
        </recommendedName>
        <alternativeName>
            <fullName evidence="10">N-acetylglutamate synthase</fullName>
            <shortName evidence="10">AGSase</shortName>
        </alternativeName>
    </domain>
    <component>
        <recommendedName>
            <fullName evidence="10">Arginine biosynthesis bifunctional protein ArgJ alpha chain</fullName>
        </recommendedName>
    </component>
    <component>
        <recommendedName>
            <fullName evidence="10">Arginine biosynthesis bifunctional protein ArgJ beta chain</fullName>
        </recommendedName>
    </component>
</protein>
<dbReference type="CDD" id="cd02152">
    <property type="entry name" value="OAT"/>
    <property type="match status" value="1"/>
</dbReference>
<keyword evidence="4 10" id="KW-0028">Amino-acid biosynthesis</keyword>
<dbReference type="HAMAP" id="MF_01106">
    <property type="entry name" value="ArgJ"/>
    <property type="match status" value="1"/>
</dbReference>
<dbReference type="PANTHER" id="PTHR23100:SF0">
    <property type="entry name" value="ARGININE BIOSYNTHESIS BIFUNCTIONAL PROTEIN ARGJ, MITOCHONDRIAL"/>
    <property type="match status" value="1"/>
</dbReference>
<dbReference type="NCBIfam" id="NF003802">
    <property type="entry name" value="PRK05388.1"/>
    <property type="match status" value="1"/>
</dbReference>
<dbReference type="FunFam" id="3.60.70.12:FF:000001">
    <property type="entry name" value="Arginine biosynthesis bifunctional protein ArgJ, chloroplastic"/>
    <property type="match status" value="1"/>
</dbReference>
<dbReference type="InterPro" id="IPR016117">
    <property type="entry name" value="ArgJ-like_dom_sf"/>
</dbReference>
<evidence type="ECO:0000256" key="7">
    <source>
        <dbReference type="ARBA" id="ARBA00023268"/>
    </source>
</evidence>
<dbReference type="GO" id="GO:0006526">
    <property type="term" value="P:L-arginine biosynthetic process"/>
    <property type="evidence" value="ECO:0007669"/>
    <property type="project" value="UniProtKB-UniRule"/>
</dbReference>
<evidence type="ECO:0000256" key="1">
    <source>
        <dbReference type="ARBA" id="ARBA00006774"/>
    </source>
</evidence>
<name>A0A6N3FDH0_9FIRM</name>
<dbReference type="Gene3D" id="3.30.2330.10">
    <property type="entry name" value="arginine biosynthesis bifunctional protein suprefamily"/>
    <property type="match status" value="1"/>
</dbReference>
<comment type="function">
    <text evidence="10">Catalyzes two activities which are involved in the cyclic version of arginine biosynthesis: the synthesis of N-acetylglutamate from glutamate and acetyl-CoA as the acetyl donor, and of ornithine by transacetylation between N(2)-acetylornithine and glutamate.</text>
</comment>
<dbReference type="Gene3D" id="3.60.70.12">
    <property type="entry name" value="L-amino peptidase D-ALA esterase/amidase"/>
    <property type="match status" value="1"/>
</dbReference>
<gene>
    <name evidence="10 11" type="primary">argJ</name>
    <name evidence="11" type="ORF">IBLFYP30_00361</name>
</gene>
<feature type="site" description="Cleavage; by autolysis" evidence="10">
    <location>
        <begin position="187"/>
        <end position="188"/>
    </location>
</feature>
<feature type="binding site" evidence="10">
    <location>
        <position position="188"/>
    </location>
    <ligand>
        <name>substrate</name>
    </ligand>
</feature>
<evidence type="ECO:0000256" key="2">
    <source>
        <dbReference type="ARBA" id="ARBA00011475"/>
    </source>
</evidence>
<dbReference type="Gene3D" id="3.10.20.340">
    <property type="entry name" value="ArgJ beta chain, C-terminal domain"/>
    <property type="match status" value="1"/>
</dbReference>
<evidence type="ECO:0000313" key="11">
    <source>
        <dbReference type="EMBL" id="VYU50158.1"/>
    </source>
</evidence>
<keyword evidence="10" id="KW-0963">Cytoplasm</keyword>
<dbReference type="InterPro" id="IPR002813">
    <property type="entry name" value="Arg_biosynth_ArgJ"/>
</dbReference>
<evidence type="ECO:0000256" key="9">
    <source>
        <dbReference type="ARBA" id="ARBA00049439"/>
    </source>
</evidence>
<reference evidence="11" key="1">
    <citation type="submission" date="2019-11" db="EMBL/GenBank/DDBJ databases">
        <authorList>
            <person name="Feng L."/>
        </authorList>
    </citation>
    <scope>NUCLEOTIDE SEQUENCE</scope>
    <source>
        <strain evidence="11">IbartlettiiLFYP30</strain>
    </source>
</reference>
<feature type="chain" id="PRO_5027181084" description="Arginine biosynthesis bifunctional protein ArgJ alpha chain" evidence="10">
    <location>
        <begin position="1"/>
        <end position="187"/>
    </location>
</feature>
<evidence type="ECO:0000256" key="10">
    <source>
        <dbReference type="HAMAP-Rule" id="MF_01106"/>
    </source>
</evidence>
<feature type="chain" id="PRO_5027181083" description="Arginine biosynthesis bifunctional protein ArgJ beta chain" evidence="10">
    <location>
        <begin position="188"/>
        <end position="405"/>
    </location>
</feature>
<evidence type="ECO:0000256" key="4">
    <source>
        <dbReference type="ARBA" id="ARBA00022605"/>
    </source>
</evidence>
<feature type="binding site" evidence="10">
    <location>
        <position position="405"/>
    </location>
    <ligand>
        <name>substrate</name>
    </ligand>
</feature>
<dbReference type="NCBIfam" id="TIGR00120">
    <property type="entry name" value="ArgJ"/>
    <property type="match status" value="1"/>
</dbReference>
<keyword evidence="5 10" id="KW-0808">Transferase</keyword>
<evidence type="ECO:0000256" key="3">
    <source>
        <dbReference type="ARBA" id="ARBA00022571"/>
    </source>
</evidence>
<dbReference type="RefSeq" id="WP_024038539.1">
    <property type="nucleotide sequence ID" value="NZ_CACRUE010000044.1"/>
</dbReference>
<dbReference type="PANTHER" id="PTHR23100">
    <property type="entry name" value="ARGININE BIOSYNTHESIS BIFUNCTIONAL PROTEIN ARGJ"/>
    <property type="match status" value="1"/>
</dbReference>
<evidence type="ECO:0000256" key="5">
    <source>
        <dbReference type="ARBA" id="ARBA00022679"/>
    </source>
</evidence>
<comment type="similarity">
    <text evidence="1 10">Belongs to the ArgJ family.</text>
</comment>
<dbReference type="GO" id="GO:0004042">
    <property type="term" value="F:L-glutamate N-acetyltransferase activity"/>
    <property type="evidence" value="ECO:0007669"/>
    <property type="project" value="UniProtKB-UniRule"/>
</dbReference>
<comment type="pathway">
    <text evidence="10">Amino-acid biosynthesis; L-arginine biosynthesis; L-ornithine and N-acetyl-L-glutamate from L-glutamate and N(2)-acetyl-L-ornithine (cyclic): step 1/1.</text>
</comment>
<feature type="site" description="Involved in the stabilization of negative charge on the oxyanion by the formation of the oxyanion hole" evidence="10">
    <location>
        <position position="114"/>
    </location>
</feature>
<dbReference type="GO" id="GO:0004358">
    <property type="term" value="F:L-glutamate N-acetyltransferase activity, acting on acetyl-L-ornithine as donor"/>
    <property type="evidence" value="ECO:0007669"/>
    <property type="project" value="UniProtKB-UniRule"/>
</dbReference>
<dbReference type="SUPFAM" id="SSF56266">
    <property type="entry name" value="DmpA/ArgJ-like"/>
    <property type="match status" value="1"/>
</dbReference>
<accession>A0A6N3FDH0</accession>
<organism evidence="11">
    <name type="scientific">Intestinibacter bartlettii</name>
    <dbReference type="NCBI Taxonomy" id="261299"/>
    <lineage>
        <taxon>Bacteria</taxon>
        <taxon>Bacillati</taxon>
        <taxon>Bacillota</taxon>
        <taxon>Clostridia</taxon>
        <taxon>Peptostreptococcales</taxon>
        <taxon>Peptostreptococcaceae</taxon>
        <taxon>Intestinibacter</taxon>
    </lineage>
</organism>
<feature type="active site" description="Nucleophile" evidence="10">
    <location>
        <position position="188"/>
    </location>
</feature>
<proteinExistence type="inferred from homology"/>
<feature type="binding site" evidence="10">
    <location>
        <position position="177"/>
    </location>
    <ligand>
        <name>substrate</name>
    </ligand>
</feature>
<dbReference type="InterPro" id="IPR042195">
    <property type="entry name" value="ArgJ_beta_C"/>
</dbReference>
<dbReference type="GO" id="GO:0006592">
    <property type="term" value="P:ornithine biosynthetic process"/>
    <property type="evidence" value="ECO:0007669"/>
    <property type="project" value="TreeGrafter"/>
</dbReference>
<dbReference type="FunFam" id="3.10.20.340:FF:000001">
    <property type="entry name" value="Arginine biosynthesis bifunctional protein ArgJ, chloroplastic"/>
    <property type="match status" value="1"/>
</dbReference>
<dbReference type="EC" id="2.3.1.1" evidence="10"/>
<keyword evidence="7 10" id="KW-0511">Multifunctional enzyme</keyword>
<sequence>MEIIKGGVTAAKGFTASGMHVGLRRNVEKKDIALVYSDTMCNAAAVFTHNKIKANPIYVTSKHIQDGKAQAIIINSANANTFNGKEGLEHAFRMADAAAEVLNLKSEDVLVASTGVIGEPLKIDLIENNVGKLAEQLSKRGHMAAREGIMTTDMIKKEITVSIDIDGKKVVVGGMAKGSGMIHPNMGTVLAFITSDIDIDQGLLQEALRYATNKSFNRISVDGQTSTNDMAIVLANGKAGNKKVTEKDANYDIFLQALVYICTELAKLVARDGEGATKLIECVVEGAKTEETAARLSKAVITSTMVKAAIFGSDANWGRILCAIGCEGSEFDPNKIDIIFESKKGYIEVCKDGEPLKFNEKKARSILEDDEIAIIVDLQMGDARANAWGCDLTYEYVRINGSYRS</sequence>
<evidence type="ECO:0000256" key="8">
    <source>
        <dbReference type="ARBA" id="ARBA00023315"/>
    </source>
</evidence>
<dbReference type="EC" id="2.3.1.35" evidence="10"/>
<comment type="catalytic activity">
    <reaction evidence="9 10">
        <text>N(2)-acetyl-L-ornithine + L-glutamate = N-acetyl-L-glutamate + L-ornithine</text>
        <dbReference type="Rhea" id="RHEA:15349"/>
        <dbReference type="ChEBI" id="CHEBI:29985"/>
        <dbReference type="ChEBI" id="CHEBI:44337"/>
        <dbReference type="ChEBI" id="CHEBI:46911"/>
        <dbReference type="ChEBI" id="CHEBI:57805"/>
        <dbReference type="EC" id="2.3.1.35"/>
    </reaction>
</comment>
<feature type="binding site" evidence="10">
    <location>
        <position position="151"/>
    </location>
    <ligand>
        <name>substrate</name>
    </ligand>
</feature>
<keyword evidence="8 10" id="KW-0012">Acyltransferase</keyword>
<keyword evidence="3 10" id="KW-0055">Arginine biosynthesis</keyword>
<comment type="catalytic activity">
    <reaction evidence="10">
        <text>L-glutamate + acetyl-CoA = N-acetyl-L-glutamate + CoA + H(+)</text>
        <dbReference type="Rhea" id="RHEA:24292"/>
        <dbReference type="ChEBI" id="CHEBI:15378"/>
        <dbReference type="ChEBI" id="CHEBI:29985"/>
        <dbReference type="ChEBI" id="CHEBI:44337"/>
        <dbReference type="ChEBI" id="CHEBI:57287"/>
        <dbReference type="ChEBI" id="CHEBI:57288"/>
        <dbReference type="EC" id="2.3.1.1"/>
    </reaction>
</comment>
<comment type="subunit">
    <text evidence="2 10">Heterotetramer of two alpha and two beta chains.</text>
</comment>